<keyword evidence="4" id="KW-0347">Helicase</keyword>
<name>A0A383UKQ2_BLUHO</name>
<proteinExistence type="predicted"/>
<feature type="domain" description="Helicase C-terminal" evidence="10">
    <location>
        <begin position="453"/>
        <end position="624"/>
    </location>
</feature>
<keyword evidence="6" id="KW-0694">RNA-binding</keyword>
<feature type="compositionally biased region" description="Basic and acidic residues" evidence="8">
    <location>
        <begin position="85"/>
        <end position="97"/>
    </location>
</feature>
<evidence type="ECO:0000256" key="5">
    <source>
        <dbReference type="ARBA" id="ARBA00022840"/>
    </source>
</evidence>
<dbReference type="EC" id="3.6.4.13" evidence="1"/>
<feature type="compositionally biased region" description="Basic and acidic residues" evidence="8">
    <location>
        <begin position="511"/>
        <end position="521"/>
    </location>
</feature>
<dbReference type="SMART" id="SM00487">
    <property type="entry name" value="DEXDc"/>
    <property type="match status" value="1"/>
</dbReference>
<organism evidence="11 12">
    <name type="scientific">Blumeria hordei</name>
    <name type="common">Barley powdery mildew</name>
    <name type="synonym">Blumeria graminis f. sp. hordei</name>
    <dbReference type="NCBI Taxonomy" id="2867405"/>
    <lineage>
        <taxon>Eukaryota</taxon>
        <taxon>Fungi</taxon>
        <taxon>Dikarya</taxon>
        <taxon>Ascomycota</taxon>
        <taxon>Pezizomycotina</taxon>
        <taxon>Leotiomycetes</taxon>
        <taxon>Erysiphales</taxon>
        <taxon>Erysiphaceae</taxon>
        <taxon>Blumeria</taxon>
    </lineage>
</organism>
<evidence type="ECO:0000259" key="9">
    <source>
        <dbReference type="PROSITE" id="PS51192"/>
    </source>
</evidence>
<evidence type="ECO:0000313" key="11">
    <source>
        <dbReference type="EMBL" id="SZF00894.1"/>
    </source>
</evidence>
<dbReference type="InterPro" id="IPR027417">
    <property type="entry name" value="P-loop_NTPase"/>
</dbReference>
<evidence type="ECO:0000256" key="3">
    <source>
        <dbReference type="ARBA" id="ARBA00022801"/>
    </source>
</evidence>
<sequence>MRPSASPRCLLCSFKRPKFLIIQGLGLPCSPISTKTTRPTRMILQDSRKVARNTTPVRKKIRQNGPFGGMNQTVANIRGLPQSGRSHDSANSKRDNRGPTTTRQGKPRSSRGERGFKALKMQRPLAPLSYEQRIRIKSKTQDIDSFEMFPLLEAVSKSIYSQALQGMVNVKPTPVQRVSIPALIGQKKKRSDGTDLGPDAYLIAAETGSGKTLSYLIPTINALKLAEKEDSEVQEYERLRAEESKRLSESAFFSPPITNSSHPTTGRPKAIILVPSQELVAQVGAVVKSLGHTIKFRSALISSALTGTVIRSRIFSTKGIDIVVSTPHLLASIAEAEPNILSRVTHLVIDEADSLLDRSFAPITSTIIDRATPSLKQIIMCSATIPLTLDSYLRTRFPNLQRLVTPNLHAIPRRVQLAVVNVEQSPYQGNKNLACADTIWSIGRVAADNDSSQPPSEAVGVKRIMVFVNEREKTLEVSDYLVSKGIDAIAMNRDTSDERKSEILSSFTQAKPHEAPTHRIPEPSTNDQPNFIPIGMKAPSAKKTLHNVKVLVTTDLGSRGIDTLAVRNVILYDVPHSTIDFIHRLGRTGRMGRRGKGYVLVGKDDRRDVVAEVREGMFLGKSLI</sequence>
<dbReference type="GO" id="GO:0003723">
    <property type="term" value="F:RNA binding"/>
    <property type="evidence" value="ECO:0007669"/>
    <property type="project" value="UniProtKB-KW"/>
</dbReference>
<dbReference type="InterPro" id="IPR001650">
    <property type="entry name" value="Helicase_C-like"/>
</dbReference>
<dbReference type="SUPFAM" id="SSF52540">
    <property type="entry name" value="P-loop containing nucleoside triphosphate hydrolases"/>
    <property type="match status" value="1"/>
</dbReference>
<dbReference type="Pfam" id="PF00271">
    <property type="entry name" value="Helicase_C"/>
    <property type="match status" value="1"/>
</dbReference>
<evidence type="ECO:0000256" key="4">
    <source>
        <dbReference type="ARBA" id="ARBA00022806"/>
    </source>
</evidence>
<dbReference type="Proteomes" id="UP000275772">
    <property type="component" value="Unassembled WGS sequence"/>
</dbReference>
<evidence type="ECO:0000313" key="12">
    <source>
        <dbReference type="Proteomes" id="UP000275772"/>
    </source>
</evidence>
<dbReference type="GO" id="GO:0005524">
    <property type="term" value="F:ATP binding"/>
    <property type="evidence" value="ECO:0007669"/>
    <property type="project" value="UniProtKB-KW"/>
</dbReference>
<dbReference type="InterPro" id="IPR011545">
    <property type="entry name" value="DEAD/DEAH_box_helicase_dom"/>
</dbReference>
<dbReference type="InterPro" id="IPR014001">
    <property type="entry name" value="Helicase_ATP-bd"/>
</dbReference>
<dbReference type="PROSITE" id="PS51194">
    <property type="entry name" value="HELICASE_CTER"/>
    <property type="match status" value="1"/>
</dbReference>
<evidence type="ECO:0000256" key="1">
    <source>
        <dbReference type="ARBA" id="ARBA00012552"/>
    </source>
</evidence>
<feature type="region of interest" description="Disordered" evidence="8">
    <location>
        <begin position="500"/>
        <end position="528"/>
    </location>
</feature>
<feature type="region of interest" description="Disordered" evidence="8">
    <location>
        <begin position="49"/>
        <end position="117"/>
    </location>
</feature>
<dbReference type="EMBL" id="UNSH01000029">
    <property type="protein sequence ID" value="SZF00894.1"/>
    <property type="molecule type" value="Genomic_DNA"/>
</dbReference>
<evidence type="ECO:0000256" key="7">
    <source>
        <dbReference type="ARBA" id="ARBA00047984"/>
    </source>
</evidence>
<evidence type="ECO:0000259" key="10">
    <source>
        <dbReference type="PROSITE" id="PS51194"/>
    </source>
</evidence>
<accession>A0A383UKQ2</accession>
<dbReference type="VEuPathDB" id="FungiDB:BLGHR1_11644"/>
<evidence type="ECO:0000256" key="6">
    <source>
        <dbReference type="ARBA" id="ARBA00022884"/>
    </source>
</evidence>
<reference evidence="11 12" key="1">
    <citation type="submission" date="2017-11" db="EMBL/GenBank/DDBJ databases">
        <authorList>
            <person name="Kracher B."/>
        </authorList>
    </citation>
    <scope>NUCLEOTIDE SEQUENCE [LARGE SCALE GENOMIC DNA]</scope>
    <source>
        <strain evidence="11 12">RACE1</strain>
    </source>
</reference>
<dbReference type="GO" id="GO:0016787">
    <property type="term" value="F:hydrolase activity"/>
    <property type="evidence" value="ECO:0007669"/>
    <property type="project" value="UniProtKB-KW"/>
</dbReference>
<dbReference type="PANTHER" id="PTHR47960">
    <property type="entry name" value="DEAD-BOX ATP-DEPENDENT RNA HELICASE 50"/>
    <property type="match status" value="1"/>
</dbReference>
<gene>
    <name evidence="11" type="ORF">BLGHR1_11644</name>
</gene>
<dbReference type="Pfam" id="PF00270">
    <property type="entry name" value="DEAD"/>
    <property type="match status" value="1"/>
</dbReference>
<keyword evidence="2" id="KW-0547">Nucleotide-binding</keyword>
<dbReference type="PROSITE" id="PS51192">
    <property type="entry name" value="HELICASE_ATP_BIND_1"/>
    <property type="match status" value="1"/>
</dbReference>
<dbReference type="AlphaFoldDB" id="A0A383UKQ2"/>
<keyword evidence="3" id="KW-0378">Hydrolase</keyword>
<evidence type="ECO:0000256" key="8">
    <source>
        <dbReference type="SAM" id="MobiDB-lite"/>
    </source>
</evidence>
<dbReference type="Gene3D" id="3.40.50.300">
    <property type="entry name" value="P-loop containing nucleotide triphosphate hydrolases"/>
    <property type="match status" value="2"/>
</dbReference>
<comment type="catalytic activity">
    <reaction evidence="7">
        <text>ATP + H2O = ADP + phosphate + H(+)</text>
        <dbReference type="Rhea" id="RHEA:13065"/>
        <dbReference type="ChEBI" id="CHEBI:15377"/>
        <dbReference type="ChEBI" id="CHEBI:15378"/>
        <dbReference type="ChEBI" id="CHEBI:30616"/>
        <dbReference type="ChEBI" id="CHEBI:43474"/>
        <dbReference type="ChEBI" id="CHEBI:456216"/>
        <dbReference type="EC" id="3.6.4.13"/>
    </reaction>
</comment>
<evidence type="ECO:0000256" key="2">
    <source>
        <dbReference type="ARBA" id="ARBA00022741"/>
    </source>
</evidence>
<keyword evidence="5" id="KW-0067">ATP-binding</keyword>
<dbReference type="GO" id="GO:0003724">
    <property type="term" value="F:RNA helicase activity"/>
    <property type="evidence" value="ECO:0007669"/>
    <property type="project" value="UniProtKB-EC"/>
</dbReference>
<protein>
    <recommendedName>
        <fullName evidence="1">RNA helicase</fullName>
        <ecNumber evidence="1">3.6.4.13</ecNumber>
    </recommendedName>
</protein>
<dbReference type="SMART" id="SM00490">
    <property type="entry name" value="HELICc"/>
    <property type="match status" value="1"/>
</dbReference>
<feature type="domain" description="Helicase ATP-binding" evidence="9">
    <location>
        <begin position="192"/>
        <end position="403"/>
    </location>
</feature>